<dbReference type="GO" id="GO:0015074">
    <property type="term" value="P:DNA integration"/>
    <property type="evidence" value="ECO:0007669"/>
    <property type="project" value="InterPro"/>
</dbReference>
<evidence type="ECO:0000259" key="3">
    <source>
        <dbReference type="PROSITE" id="PS50994"/>
    </source>
</evidence>
<feature type="region of interest" description="Disordered" evidence="1">
    <location>
        <begin position="485"/>
        <end position="507"/>
    </location>
</feature>
<comment type="caution">
    <text evidence="4">The sequence shown here is derived from an EMBL/GenBank/DDBJ whole genome shotgun (WGS) entry which is preliminary data.</text>
</comment>
<dbReference type="PANTHER" id="PTHR35004">
    <property type="entry name" value="TRANSPOSASE RV3428C-RELATED"/>
    <property type="match status" value="1"/>
</dbReference>
<dbReference type="EMBL" id="MPOJ01000027">
    <property type="protein sequence ID" value="OOH70215.1"/>
    <property type="molecule type" value="Genomic_DNA"/>
</dbReference>
<dbReference type="InterPro" id="IPR017895">
    <property type="entry name" value="HTH_IS408/IS1162_type"/>
</dbReference>
<reference evidence="4 5" key="1">
    <citation type="submission" date="2016-11" db="EMBL/GenBank/DDBJ databases">
        <title>Comparative genomics of co-occurring bacteria in distinct bioleaching systems unravels niche-specific adaptation.</title>
        <authorList>
            <person name="Zhang X."/>
            <person name="Liu X."/>
            <person name="Yin H."/>
        </authorList>
    </citation>
    <scope>NUCLEOTIDE SEQUENCE [LARGE SCALE GENOMIC DNA]</scope>
    <source>
        <strain evidence="4 5">DX</strain>
    </source>
</reference>
<dbReference type="InterPro" id="IPR001584">
    <property type="entry name" value="Integrase_cat-core"/>
</dbReference>
<evidence type="ECO:0000313" key="4">
    <source>
        <dbReference type="EMBL" id="OOH70215.1"/>
    </source>
</evidence>
<proteinExistence type="predicted"/>
<evidence type="ECO:0000259" key="2">
    <source>
        <dbReference type="PROSITE" id="PS50532"/>
    </source>
</evidence>
<protein>
    <recommendedName>
        <fullName evidence="6">IS21 family transposase</fullName>
    </recommendedName>
</protein>
<feature type="compositionally biased region" description="Polar residues" evidence="1">
    <location>
        <begin position="485"/>
        <end position="504"/>
    </location>
</feature>
<accession>A0A1V3SU91</accession>
<dbReference type="PROSITE" id="PS50532">
    <property type="entry name" value="HTH_IS408"/>
    <property type="match status" value="1"/>
</dbReference>
<name>A0A1V3SU91_9BACT</name>
<evidence type="ECO:0000256" key="1">
    <source>
        <dbReference type="SAM" id="MobiDB-lite"/>
    </source>
</evidence>
<feature type="domain" description="Integrase catalytic" evidence="3">
    <location>
        <begin position="135"/>
        <end position="316"/>
    </location>
</feature>
<dbReference type="Pfam" id="PF22483">
    <property type="entry name" value="Mu-transpos_C_2"/>
    <property type="match status" value="1"/>
</dbReference>
<organism evidence="4 5">
    <name type="scientific">Leptospirillum ferriphilum</name>
    <dbReference type="NCBI Taxonomy" id="178606"/>
    <lineage>
        <taxon>Bacteria</taxon>
        <taxon>Pseudomonadati</taxon>
        <taxon>Nitrospirota</taxon>
        <taxon>Nitrospiria</taxon>
        <taxon>Nitrospirales</taxon>
        <taxon>Nitrospiraceae</taxon>
        <taxon>Leptospirillum</taxon>
    </lineage>
</organism>
<dbReference type="NCBIfam" id="NF033546">
    <property type="entry name" value="transpos_IS21"/>
    <property type="match status" value="1"/>
</dbReference>
<dbReference type="AlphaFoldDB" id="A0A1V3SU91"/>
<gene>
    <name evidence="4" type="ORF">BOX24_10890</name>
</gene>
<feature type="domain" description="HTH IS408-type" evidence="2">
    <location>
        <begin position="11"/>
        <end position="89"/>
    </location>
</feature>
<dbReference type="InterPro" id="IPR054353">
    <property type="entry name" value="IstA-like_C"/>
</dbReference>
<evidence type="ECO:0008006" key="6">
    <source>
        <dbReference type="Google" id="ProtNLM"/>
    </source>
</evidence>
<sequence>MSQARLPMQHAREILRLSREKGMTGRAIAQSLSLSPTTVTKYLKQLEPVPWPLPEPGGEALLSQVLEKKKSPAPSARIEPDWDQVHRELQSHKGVTLLLLWEEYRETVQERGYSSSRFCLHYAAYKKRLKPSYRNTYTPGDRLFIDYAGSTVPIRDPKTGEVALEAQIFVAVLGFSNYVFAEATPSQDLSCWIGSHVRCFAFLGGVPALLVPDNLKSGITTPDLYEPLANETYRERTEHYSVAIFPARVRRPKDKAPGEQAVQLVTRWILAKLRKRTFFDLAELNRAIRLLLAELNTRPFKNGIPGSRQDLFLGKEKTALSPLPSTRYELARWKKAKVHIDYHVEVDRHFYSVPHALIHQEVRIRITESVVEVFHNGARVASHRKDPAPGRHTTLSAHMPESHLAVSGWSPERFLEWAGRVGKATRQVVEVLLSSRRHPQQAYRSCLGLLSLARKDSPSTLEQACRKALDLGVCSYREVRVLMESASSRKTSSDAPNSPPVQTHDNIRGARYYAALDNTKGNPPC</sequence>
<dbReference type="PROSITE" id="PS50994">
    <property type="entry name" value="INTEGRASE"/>
    <property type="match status" value="1"/>
</dbReference>
<dbReference type="PANTHER" id="PTHR35004:SF8">
    <property type="entry name" value="TRANSPOSASE RV3428C-RELATED"/>
    <property type="match status" value="1"/>
</dbReference>
<dbReference type="Proteomes" id="UP000188586">
    <property type="component" value="Unassembled WGS sequence"/>
</dbReference>
<evidence type="ECO:0000313" key="5">
    <source>
        <dbReference type="Proteomes" id="UP000188586"/>
    </source>
</evidence>